<accession>A0A8B2ZGY7</accession>
<protein>
    <submittedName>
        <fullName evidence="1">Uncharacterized protein</fullName>
    </submittedName>
</protein>
<dbReference type="RefSeq" id="WP_117725943.1">
    <property type="nucleotide sequence ID" value="NZ_CABMFV010000009.1"/>
</dbReference>
<comment type="caution">
    <text evidence="1">The sequence shown here is derived from an EMBL/GenBank/DDBJ whole genome shotgun (WGS) entry which is preliminary data.</text>
</comment>
<name>A0A8B2ZGY7_STAWA</name>
<dbReference type="GO" id="GO:0003677">
    <property type="term" value="F:DNA binding"/>
    <property type="evidence" value="ECO:0007669"/>
    <property type="project" value="InterPro"/>
</dbReference>
<dbReference type="EMBL" id="QSTD01000009">
    <property type="protein sequence ID" value="RGM28288.1"/>
    <property type="molecule type" value="Genomic_DNA"/>
</dbReference>
<sequence>MLIHAKLNGIEEKVEKLLQSEITIKEISEDTGVSESILKKLSSGEQSISNAKYGTIQQLYNYYIEHSDDITLNSNSTSDYSKVRLPKKMRDLIKDIDKAIEDVNQNKQTVILEVKDVYTNQKNGNVYFKRKELEIDDVIGLGLDETTEPRGISEGYKLNIRTSFTNEITYINDFKIIFDKQKLINVLKQIKHEGGKVWINKKESTRGIDVSPKHISIEKYKSYDYIGGFESFFMTIEVE</sequence>
<reference evidence="1 2" key="1">
    <citation type="submission" date="2018-08" db="EMBL/GenBank/DDBJ databases">
        <title>A genome reference for cultivated species of the human gut microbiota.</title>
        <authorList>
            <person name="Zou Y."/>
            <person name="Xue W."/>
            <person name="Luo G."/>
        </authorList>
    </citation>
    <scope>NUCLEOTIDE SEQUENCE [LARGE SCALE GENOMIC DNA]</scope>
    <source>
        <strain evidence="1 2">OM08-17AT</strain>
    </source>
</reference>
<gene>
    <name evidence="1" type="ORF">DXC19_11415</name>
</gene>
<dbReference type="InterPro" id="IPR010982">
    <property type="entry name" value="Lambda_DNA-bd_dom_sf"/>
</dbReference>
<dbReference type="SUPFAM" id="SSF47413">
    <property type="entry name" value="lambda repressor-like DNA-binding domains"/>
    <property type="match status" value="1"/>
</dbReference>
<evidence type="ECO:0000313" key="2">
    <source>
        <dbReference type="Proteomes" id="UP000261016"/>
    </source>
</evidence>
<dbReference type="AlphaFoldDB" id="A0A8B2ZGY7"/>
<proteinExistence type="predicted"/>
<dbReference type="Proteomes" id="UP000261016">
    <property type="component" value="Unassembled WGS sequence"/>
</dbReference>
<evidence type="ECO:0000313" key="1">
    <source>
        <dbReference type="EMBL" id="RGM28288.1"/>
    </source>
</evidence>
<organism evidence="1 2">
    <name type="scientific">Staphylococcus warneri</name>
    <dbReference type="NCBI Taxonomy" id="1292"/>
    <lineage>
        <taxon>Bacteria</taxon>
        <taxon>Bacillati</taxon>
        <taxon>Bacillota</taxon>
        <taxon>Bacilli</taxon>
        <taxon>Bacillales</taxon>
        <taxon>Staphylococcaceae</taxon>
        <taxon>Staphylococcus</taxon>
    </lineage>
</organism>